<organism evidence="3 4">
    <name type="scientific">Candidatus Ordinivivax streblomastigis</name>
    <dbReference type="NCBI Taxonomy" id="2540710"/>
    <lineage>
        <taxon>Bacteria</taxon>
        <taxon>Pseudomonadati</taxon>
        <taxon>Bacteroidota</taxon>
        <taxon>Bacteroidia</taxon>
        <taxon>Bacteroidales</taxon>
        <taxon>Candidatus Ordinivivax</taxon>
    </lineage>
</organism>
<dbReference type="AlphaFoldDB" id="A0A5M8P0A1"/>
<feature type="domain" description="HEPN" evidence="2">
    <location>
        <begin position="17"/>
        <end position="130"/>
    </location>
</feature>
<dbReference type="SUPFAM" id="SSF81593">
    <property type="entry name" value="Nucleotidyltransferase substrate binding subunit/domain"/>
    <property type="match status" value="1"/>
</dbReference>
<evidence type="ECO:0000313" key="3">
    <source>
        <dbReference type="EMBL" id="KAA6301865.1"/>
    </source>
</evidence>
<dbReference type="Proteomes" id="UP000324575">
    <property type="component" value="Unassembled WGS sequence"/>
</dbReference>
<accession>A0A5M8P0A1</accession>
<comment type="caution">
    <text evidence="3">The sequence shown here is derived from an EMBL/GenBank/DDBJ whole genome shotgun (WGS) entry which is preliminary data.</text>
</comment>
<proteinExistence type="inferred from homology"/>
<evidence type="ECO:0000256" key="1">
    <source>
        <dbReference type="ARBA" id="ARBA00038248"/>
    </source>
</evidence>
<dbReference type="PANTHER" id="PTHR36565:SF1">
    <property type="entry name" value="UPF0332 PROTEIN TM_1000"/>
    <property type="match status" value="1"/>
</dbReference>
<name>A0A5M8P0A1_9BACT</name>
<reference evidence="3 4" key="1">
    <citation type="submission" date="2019-03" db="EMBL/GenBank/DDBJ databases">
        <title>Single cell metagenomics reveals metabolic interactions within the superorganism composed of flagellate Streblomastix strix and complex community of Bacteroidetes bacteria on its surface.</title>
        <authorList>
            <person name="Treitli S.C."/>
            <person name="Kolisko M."/>
            <person name="Husnik F."/>
            <person name="Keeling P."/>
            <person name="Hampl V."/>
        </authorList>
    </citation>
    <scope>NUCLEOTIDE SEQUENCE [LARGE SCALE GENOMIC DNA]</scope>
    <source>
        <strain evidence="3">St1</strain>
    </source>
</reference>
<sequence length="133" mass="15578">MKQQILNEESLAALVAYRIQRSKETLLEADVLIKGKFYNAAINRLYYACYYAVIALLLKNKITAQTHQGVKQMFSMHFLTTGKLNKKYSSFYSRLFNDRISGDYDDFLQYDEEMIKEIRPLAEEFIRAIEAIL</sequence>
<dbReference type="PANTHER" id="PTHR36565">
    <property type="entry name" value="UPF0332 PROTEIN TM_1000"/>
    <property type="match status" value="1"/>
</dbReference>
<dbReference type="Pfam" id="PF05168">
    <property type="entry name" value="HEPN"/>
    <property type="match status" value="1"/>
</dbReference>
<gene>
    <name evidence="3" type="ORF">EZS26_002028</name>
</gene>
<comment type="similarity">
    <text evidence="1">Belongs to the UPF0332 family.</text>
</comment>
<dbReference type="EMBL" id="SNRX01000013">
    <property type="protein sequence ID" value="KAA6301865.1"/>
    <property type="molecule type" value="Genomic_DNA"/>
</dbReference>
<evidence type="ECO:0000259" key="2">
    <source>
        <dbReference type="Pfam" id="PF05168"/>
    </source>
</evidence>
<dbReference type="InterPro" id="IPR007842">
    <property type="entry name" value="HEPN_dom"/>
</dbReference>
<dbReference type="InterPro" id="IPR052226">
    <property type="entry name" value="UPF0332_toxin"/>
</dbReference>
<evidence type="ECO:0000313" key="4">
    <source>
        <dbReference type="Proteomes" id="UP000324575"/>
    </source>
</evidence>
<protein>
    <recommendedName>
        <fullName evidence="2">HEPN domain-containing protein</fullName>
    </recommendedName>
</protein>
<dbReference type="Gene3D" id="1.20.120.330">
    <property type="entry name" value="Nucleotidyltransferases domain 2"/>
    <property type="match status" value="1"/>
</dbReference>